<keyword evidence="9 11" id="KW-0238">DNA-binding</keyword>
<evidence type="ECO:0000256" key="1">
    <source>
        <dbReference type="ARBA" id="ARBA00022723"/>
    </source>
</evidence>
<feature type="region of interest" description="Lon-protease-like" evidence="11">
    <location>
        <begin position="349"/>
        <end position="452"/>
    </location>
</feature>
<dbReference type="Pfam" id="PF13481">
    <property type="entry name" value="AAA_25"/>
    <property type="match status" value="1"/>
</dbReference>
<evidence type="ECO:0000313" key="16">
    <source>
        <dbReference type="Proteomes" id="UP000052020"/>
    </source>
</evidence>
<dbReference type="AlphaFoldDB" id="A0A0S7XPK5"/>
<keyword evidence="6 13" id="KW-0862">Zinc</keyword>
<dbReference type="Gene3D" id="3.40.50.300">
    <property type="entry name" value="P-loop containing nucleotide triphosphate hydrolases"/>
    <property type="match status" value="1"/>
</dbReference>
<comment type="function">
    <text evidence="11">Plays a role in repairing double-strand DNA breaks, probably involving stabilizing or processing branched DNA or blocked replication forks.</text>
</comment>
<dbReference type="GO" id="GO:0016787">
    <property type="term" value="F:hydrolase activity"/>
    <property type="evidence" value="ECO:0007669"/>
    <property type="project" value="UniProtKB-KW"/>
</dbReference>
<dbReference type="SUPFAM" id="SSF52540">
    <property type="entry name" value="P-loop containing nucleoside triphosphate hydrolases"/>
    <property type="match status" value="1"/>
</dbReference>
<dbReference type="InterPro" id="IPR014721">
    <property type="entry name" value="Ribsml_uS5_D2-typ_fold_subgr"/>
</dbReference>
<dbReference type="Gene3D" id="3.30.230.10">
    <property type="match status" value="1"/>
</dbReference>
<proteinExistence type="inferred from homology"/>
<dbReference type="InterPro" id="IPR004504">
    <property type="entry name" value="DNA_repair_RadA"/>
</dbReference>
<evidence type="ECO:0000256" key="4">
    <source>
        <dbReference type="ARBA" id="ARBA00022771"/>
    </source>
</evidence>
<dbReference type="PANTHER" id="PTHR32472:SF10">
    <property type="entry name" value="DNA REPAIR PROTEIN RADA-LIKE PROTEIN"/>
    <property type="match status" value="1"/>
</dbReference>
<comment type="similarity">
    <text evidence="11 13">Belongs to the RecA family. RadA subfamily.</text>
</comment>
<keyword evidence="7 11" id="KW-0067">ATP-binding</keyword>
<evidence type="ECO:0000256" key="7">
    <source>
        <dbReference type="ARBA" id="ARBA00022840"/>
    </source>
</evidence>
<evidence type="ECO:0000256" key="13">
    <source>
        <dbReference type="RuleBase" id="RU003555"/>
    </source>
</evidence>
<protein>
    <recommendedName>
        <fullName evidence="11 12">DNA repair protein RadA</fullName>
    </recommendedName>
</protein>
<evidence type="ECO:0000256" key="9">
    <source>
        <dbReference type="ARBA" id="ARBA00023125"/>
    </source>
</evidence>
<organism evidence="15 16">
    <name type="scientific">candidate division KD3-62 bacterium DG_56</name>
    <dbReference type="NCBI Taxonomy" id="1704032"/>
    <lineage>
        <taxon>Bacteria</taxon>
        <taxon>candidate division KD3-62</taxon>
    </lineage>
</organism>
<dbReference type="CDD" id="cd01121">
    <property type="entry name" value="RadA_SMS_N"/>
    <property type="match status" value="1"/>
</dbReference>
<dbReference type="GO" id="GO:0140664">
    <property type="term" value="F:ATP-dependent DNA damage sensor activity"/>
    <property type="evidence" value="ECO:0007669"/>
    <property type="project" value="InterPro"/>
</dbReference>
<dbReference type="SMART" id="SM00382">
    <property type="entry name" value="AAA"/>
    <property type="match status" value="1"/>
</dbReference>
<feature type="domain" description="RecA family profile 1" evidence="14">
    <location>
        <begin position="63"/>
        <end position="212"/>
    </location>
</feature>
<dbReference type="PANTHER" id="PTHR32472">
    <property type="entry name" value="DNA REPAIR PROTEIN RADA"/>
    <property type="match status" value="1"/>
</dbReference>
<dbReference type="GO" id="GO:0005829">
    <property type="term" value="C:cytosol"/>
    <property type="evidence" value="ECO:0007669"/>
    <property type="project" value="TreeGrafter"/>
</dbReference>
<dbReference type="Pfam" id="PF18073">
    <property type="entry name" value="Zn_ribbon_LapB"/>
    <property type="match status" value="1"/>
</dbReference>
<evidence type="ECO:0000313" key="15">
    <source>
        <dbReference type="EMBL" id="KPJ64310.1"/>
    </source>
</evidence>
<keyword evidence="10 11" id="KW-0234">DNA repair</keyword>
<feature type="binding site" evidence="11">
    <location>
        <begin position="92"/>
        <end position="99"/>
    </location>
    <ligand>
        <name>ATP</name>
        <dbReference type="ChEBI" id="CHEBI:30616"/>
    </ligand>
</feature>
<name>A0A0S7XPK5_9BACT</name>
<dbReference type="InterPro" id="IPR020588">
    <property type="entry name" value="RecA_ATP-bd"/>
</dbReference>
<dbReference type="PROSITE" id="PS50162">
    <property type="entry name" value="RECA_2"/>
    <property type="match status" value="1"/>
</dbReference>
<dbReference type="InterPro" id="IPR027417">
    <property type="entry name" value="P-loop_NTPase"/>
</dbReference>
<keyword evidence="3 11" id="KW-0227">DNA damage</keyword>
<keyword evidence="8 11" id="KW-0346">Stress response</keyword>
<keyword evidence="5" id="KW-0378">Hydrolase</keyword>
<accession>A0A0S7XPK5</accession>
<gene>
    <name evidence="11" type="primary">radA</name>
    <name evidence="15" type="ORF">AMK68_01920</name>
</gene>
<evidence type="ECO:0000256" key="3">
    <source>
        <dbReference type="ARBA" id="ARBA00022763"/>
    </source>
</evidence>
<evidence type="ECO:0000256" key="12">
    <source>
        <dbReference type="NCBIfam" id="TIGR00416"/>
    </source>
</evidence>
<dbReference type="Pfam" id="PF13541">
    <property type="entry name" value="ChlI"/>
    <property type="match status" value="1"/>
</dbReference>
<dbReference type="NCBIfam" id="TIGR00416">
    <property type="entry name" value="sms"/>
    <property type="match status" value="1"/>
</dbReference>
<feature type="short sequence motif" description="RadA KNRFG motif" evidence="11">
    <location>
        <begin position="249"/>
        <end position="253"/>
    </location>
</feature>
<evidence type="ECO:0000256" key="11">
    <source>
        <dbReference type="HAMAP-Rule" id="MF_01498"/>
    </source>
</evidence>
<reference evidence="15 16" key="1">
    <citation type="journal article" date="2015" name="Microbiome">
        <title>Genomic resolution of linkages in carbon, nitrogen, and sulfur cycling among widespread estuary sediment bacteria.</title>
        <authorList>
            <person name="Baker B.J."/>
            <person name="Lazar C.S."/>
            <person name="Teske A.P."/>
            <person name="Dick G.J."/>
        </authorList>
    </citation>
    <scope>NUCLEOTIDE SEQUENCE [LARGE SCALE GENOMIC DNA]</scope>
    <source>
        <strain evidence="15">DG_56</strain>
    </source>
</reference>
<dbReference type="HAMAP" id="MF_01498">
    <property type="entry name" value="RadA_bact"/>
    <property type="match status" value="1"/>
</dbReference>
<evidence type="ECO:0000256" key="10">
    <source>
        <dbReference type="ARBA" id="ARBA00023204"/>
    </source>
</evidence>
<comment type="function">
    <text evidence="13">DNA-dependent ATPase involved in processing of recombination intermediates, plays a role in repairing DNA breaks. Stimulates the branch migration of RecA-mediated strand transfer reactions, allowing the 3' invading strand to extend heteroduplex DNA faster. Binds ssDNA in the presence of ADP but not other nucleotides, has ATPase activity that is stimulated by ssDNA and various branched DNA structures, but inhibited by SSB. Does not have RecA's homology-searching function.</text>
</comment>
<evidence type="ECO:0000259" key="14">
    <source>
        <dbReference type="PROSITE" id="PS50162"/>
    </source>
</evidence>
<keyword evidence="2 11" id="KW-0547">Nucleotide-binding</keyword>
<dbReference type="Proteomes" id="UP000052020">
    <property type="component" value="Unassembled WGS sequence"/>
</dbReference>
<dbReference type="InterPro" id="IPR041166">
    <property type="entry name" value="Rubredoxin_2"/>
</dbReference>
<dbReference type="GO" id="GO:0005524">
    <property type="term" value="F:ATP binding"/>
    <property type="evidence" value="ECO:0007669"/>
    <property type="project" value="UniProtKB-UniRule"/>
</dbReference>
<dbReference type="InterPro" id="IPR003593">
    <property type="entry name" value="AAA+_ATPase"/>
</dbReference>
<dbReference type="SUPFAM" id="SSF54211">
    <property type="entry name" value="Ribosomal protein S5 domain 2-like"/>
    <property type="match status" value="1"/>
</dbReference>
<comment type="domain">
    <text evidence="11">The middle region has homology to RecA with ATPase motifs including the RadA KNRFG motif, while the C-terminus is homologous to Lon protease.</text>
</comment>
<dbReference type="PRINTS" id="PR01874">
    <property type="entry name" value="DNAREPAIRADA"/>
</dbReference>
<dbReference type="PATRIC" id="fig|1704032.3.peg.124"/>
<keyword evidence="1 11" id="KW-0479">Metal-binding</keyword>
<evidence type="ECO:0000256" key="2">
    <source>
        <dbReference type="ARBA" id="ARBA00022741"/>
    </source>
</evidence>
<sequence length="452" mass="47280">MSKVQTRYVCQTCGAEQMRQFGRCPECDSWGSLILEESAPVVGVGGPAAPAEAVSVAAISSQALHRGATGIGEFDRVLGGGIVPGSVVLIAGDPGIGKSTLLLQVGTALAAQGDPVLYATGEESLDQVRLRSARLGPMPEALLAAAANQVDAVEARAAEVRPRLLILDSIQTAHDPAVEAAPGSVTQVRQAAARLMRFAKESSTAVFLVGHVTKEGAIAGPRLLEHMVDTVLYLEGDRQYGYRLLRCVKNRFGSTEELGVFEMTGAGLREVANPSLAFLHERRPHVPGSAVVAVMEGSRPLLIEVQALVSPAAPFGAPRRSATGVDYGRACLVVAVLEKRGRLPLGQHDVFINVPGGVRVTEPAADLGIALAAASSLKDMPVRSDTVVCGEVGLTGEVRGVPHLARRLGEAARLGFRRCLIAPSGRPENTHRLEVAPVADIGEASDAALESH</sequence>
<evidence type="ECO:0000256" key="5">
    <source>
        <dbReference type="ARBA" id="ARBA00022801"/>
    </source>
</evidence>
<dbReference type="GO" id="GO:0008270">
    <property type="term" value="F:zinc ion binding"/>
    <property type="evidence" value="ECO:0007669"/>
    <property type="project" value="UniProtKB-KW"/>
</dbReference>
<evidence type="ECO:0000256" key="8">
    <source>
        <dbReference type="ARBA" id="ARBA00023016"/>
    </source>
</evidence>
<dbReference type="GO" id="GO:0003684">
    <property type="term" value="F:damaged DNA binding"/>
    <property type="evidence" value="ECO:0007669"/>
    <property type="project" value="InterPro"/>
</dbReference>
<dbReference type="InterPro" id="IPR020568">
    <property type="entry name" value="Ribosomal_Su5_D2-typ_SF"/>
</dbReference>
<dbReference type="EMBL" id="LIZY01000032">
    <property type="protein sequence ID" value="KPJ64310.1"/>
    <property type="molecule type" value="Genomic_DNA"/>
</dbReference>
<evidence type="ECO:0000256" key="6">
    <source>
        <dbReference type="ARBA" id="ARBA00022833"/>
    </source>
</evidence>
<dbReference type="GO" id="GO:0000725">
    <property type="term" value="P:recombinational repair"/>
    <property type="evidence" value="ECO:0007669"/>
    <property type="project" value="UniProtKB-UniRule"/>
</dbReference>
<keyword evidence="4 13" id="KW-0863">Zinc-finger</keyword>
<comment type="caution">
    <text evidence="15">The sequence shown here is derived from an EMBL/GenBank/DDBJ whole genome shotgun (WGS) entry which is preliminary data.</text>
</comment>
<dbReference type="FunFam" id="3.40.50.300:FF:000050">
    <property type="entry name" value="DNA repair protein RadA"/>
    <property type="match status" value="1"/>
</dbReference>